<dbReference type="PANTHER" id="PTHR30589">
    <property type="entry name" value="PROLIPOPROTEIN DIACYLGLYCERYL TRANSFERASE"/>
    <property type="match status" value="1"/>
</dbReference>
<comment type="subcellular location">
    <subcellularLocation>
        <location evidence="7">Cell membrane</location>
        <topology evidence="7">Multi-pass membrane protein</topology>
    </subcellularLocation>
</comment>
<name>A0AA96F8G8_9MICO</name>
<sequence length="261" mass="28120">MLPVLFTVFGVDVQSYGVSKALAAIVAAWLLGRAFTRLSLKADDAHALVMWATIWGFVGGKIYFLLEHANEFTWHHLGGSGFTWYGGLIGGSVAFLVIIRRRKLPATAVIDAAAIPLALAYGIGRIGCWLSGDGTYGKPTDLPWGETFTNGMVPTDVPVHPTPLYETLASLVIVAVLLVLRRDVRPPLELFASYLILSGVARFFVEFLRINEPVVLGLTQPQLWALLSIVAGAGLIIRGRVRARKAASGVVAVSEPQEATL</sequence>
<dbReference type="Proteomes" id="UP001304125">
    <property type="component" value="Chromosome"/>
</dbReference>
<keyword evidence="9" id="KW-1185">Reference proteome</keyword>
<evidence type="ECO:0000313" key="8">
    <source>
        <dbReference type="EMBL" id="WNM23936.1"/>
    </source>
</evidence>
<dbReference type="RefSeq" id="WP_313497233.1">
    <property type="nucleotide sequence ID" value="NZ_CP134879.1"/>
</dbReference>
<keyword evidence="5 7" id="KW-1133">Transmembrane helix</keyword>
<feature type="binding site" evidence="7">
    <location>
        <position position="125"/>
    </location>
    <ligand>
        <name>a 1,2-diacyl-sn-glycero-3-phospho-(1'-sn-glycerol)</name>
        <dbReference type="ChEBI" id="CHEBI:64716"/>
    </ligand>
</feature>
<proteinExistence type="inferred from homology"/>
<evidence type="ECO:0000256" key="2">
    <source>
        <dbReference type="ARBA" id="ARBA00022475"/>
    </source>
</evidence>
<keyword evidence="4 7" id="KW-0812">Transmembrane</keyword>
<feature type="transmembrane region" description="Helical" evidence="7">
    <location>
        <begin position="192"/>
        <end position="210"/>
    </location>
</feature>
<feature type="transmembrane region" description="Helical" evidence="7">
    <location>
        <begin position="106"/>
        <end position="124"/>
    </location>
</feature>
<feature type="transmembrane region" description="Helical" evidence="7">
    <location>
        <begin position="82"/>
        <end position="99"/>
    </location>
</feature>
<comment type="function">
    <text evidence="7">Catalyzes the transfer of the diacylglyceryl group from phosphatidylglycerol to the sulfhydryl group of the N-terminal cysteine of a prolipoprotein, the first step in the formation of mature lipoproteins.</text>
</comment>
<dbReference type="EMBL" id="CP134879">
    <property type="protein sequence ID" value="WNM23936.1"/>
    <property type="molecule type" value="Genomic_DNA"/>
</dbReference>
<evidence type="ECO:0000256" key="3">
    <source>
        <dbReference type="ARBA" id="ARBA00022679"/>
    </source>
</evidence>
<comment type="catalytic activity">
    <reaction evidence="7">
        <text>L-cysteinyl-[prolipoprotein] + a 1,2-diacyl-sn-glycero-3-phospho-(1'-sn-glycerol) = an S-1,2-diacyl-sn-glyceryl-L-cysteinyl-[prolipoprotein] + sn-glycerol 1-phosphate + H(+)</text>
        <dbReference type="Rhea" id="RHEA:56712"/>
        <dbReference type="Rhea" id="RHEA-COMP:14679"/>
        <dbReference type="Rhea" id="RHEA-COMP:14680"/>
        <dbReference type="ChEBI" id="CHEBI:15378"/>
        <dbReference type="ChEBI" id="CHEBI:29950"/>
        <dbReference type="ChEBI" id="CHEBI:57685"/>
        <dbReference type="ChEBI" id="CHEBI:64716"/>
        <dbReference type="ChEBI" id="CHEBI:140658"/>
        <dbReference type="EC" id="2.5.1.145"/>
    </reaction>
</comment>
<organism evidence="8 9">
    <name type="scientific">Demequina capsici</name>
    <dbReference type="NCBI Taxonomy" id="3075620"/>
    <lineage>
        <taxon>Bacteria</taxon>
        <taxon>Bacillati</taxon>
        <taxon>Actinomycetota</taxon>
        <taxon>Actinomycetes</taxon>
        <taxon>Micrococcales</taxon>
        <taxon>Demequinaceae</taxon>
        <taxon>Demequina</taxon>
    </lineage>
</organism>
<feature type="transmembrane region" description="Helical" evidence="7">
    <location>
        <begin position="47"/>
        <end position="66"/>
    </location>
</feature>
<dbReference type="HAMAP" id="MF_01147">
    <property type="entry name" value="Lgt"/>
    <property type="match status" value="1"/>
</dbReference>
<evidence type="ECO:0000256" key="6">
    <source>
        <dbReference type="ARBA" id="ARBA00023136"/>
    </source>
</evidence>
<keyword evidence="3 7" id="KW-0808">Transferase</keyword>
<dbReference type="GO" id="GO:0005886">
    <property type="term" value="C:plasma membrane"/>
    <property type="evidence" value="ECO:0007669"/>
    <property type="project" value="UniProtKB-SubCell"/>
</dbReference>
<gene>
    <name evidence="7" type="primary">lgt</name>
    <name evidence="8" type="ORF">RN606_11295</name>
</gene>
<reference evidence="8 9" key="1">
    <citation type="submission" date="2023-09" db="EMBL/GenBank/DDBJ databases">
        <title>Demequina sp. a novel bacteria isolated from Capsicum annuum.</title>
        <authorList>
            <person name="Humaira Z."/>
            <person name="Lee J."/>
            <person name="Cho D."/>
        </authorList>
    </citation>
    <scope>NUCLEOTIDE SEQUENCE [LARGE SCALE GENOMIC DNA]</scope>
    <source>
        <strain evidence="8 9">OYTSA14</strain>
    </source>
</reference>
<comment type="pathway">
    <text evidence="7">Protein modification; lipoprotein biosynthesis (diacylglyceryl transfer).</text>
</comment>
<keyword evidence="2 7" id="KW-1003">Cell membrane</keyword>
<dbReference type="Pfam" id="PF01790">
    <property type="entry name" value="LGT"/>
    <property type="match status" value="1"/>
</dbReference>
<dbReference type="PANTHER" id="PTHR30589:SF0">
    <property type="entry name" value="PHOSPHATIDYLGLYCEROL--PROLIPOPROTEIN DIACYLGLYCERYL TRANSFERASE"/>
    <property type="match status" value="1"/>
</dbReference>
<comment type="similarity">
    <text evidence="1 7">Belongs to the Lgt family.</text>
</comment>
<keyword evidence="6 7" id="KW-0472">Membrane</keyword>
<protein>
    <recommendedName>
        <fullName evidence="7">Phosphatidylglycerol--prolipoprotein diacylglyceryl transferase</fullName>
        <ecNumber evidence="7">2.5.1.145</ecNumber>
    </recommendedName>
</protein>
<feature type="transmembrane region" description="Helical" evidence="7">
    <location>
        <begin position="16"/>
        <end position="35"/>
    </location>
</feature>
<dbReference type="EC" id="2.5.1.145" evidence="7"/>
<evidence type="ECO:0000256" key="5">
    <source>
        <dbReference type="ARBA" id="ARBA00022989"/>
    </source>
</evidence>
<accession>A0AA96F8G8</accession>
<feature type="transmembrane region" description="Helical" evidence="7">
    <location>
        <begin position="162"/>
        <end position="180"/>
    </location>
</feature>
<evidence type="ECO:0000256" key="7">
    <source>
        <dbReference type="HAMAP-Rule" id="MF_01147"/>
    </source>
</evidence>
<feature type="transmembrane region" description="Helical" evidence="7">
    <location>
        <begin position="222"/>
        <end position="239"/>
    </location>
</feature>
<dbReference type="AlphaFoldDB" id="A0AA96F8G8"/>
<evidence type="ECO:0000256" key="1">
    <source>
        <dbReference type="ARBA" id="ARBA00007150"/>
    </source>
</evidence>
<dbReference type="InterPro" id="IPR001640">
    <property type="entry name" value="Lgt"/>
</dbReference>
<dbReference type="GO" id="GO:0042158">
    <property type="term" value="P:lipoprotein biosynthetic process"/>
    <property type="evidence" value="ECO:0007669"/>
    <property type="project" value="UniProtKB-UniRule"/>
</dbReference>
<evidence type="ECO:0000313" key="9">
    <source>
        <dbReference type="Proteomes" id="UP001304125"/>
    </source>
</evidence>
<evidence type="ECO:0000256" key="4">
    <source>
        <dbReference type="ARBA" id="ARBA00022692"/>
    </source>
</evidence>
<dbReference type="GO" id="GO:0008961">
    <property type="term" value="F:phosphatidylglycerol-prolipoprotein diacylglyceryl transferase activity"/>
    <property type="evidence" value="ECO:0007669"/>
    <property type="project" value="UniProtKB-UniRule"/>
</dbReference>